<name>A0A444UNY8_ACIRT</name>
<dbReference type="AlphaFoldDB" id="A0A444UNY8"/>
<organism evidence="2 3">
    <name type="scientific">Acipenser ruthenus</name>
    <name type="common">Sterlet sturgeon</name>
    <dbReference type="NCBI Taxonomy" id="7906"/>
    <lineage>
        <taxon>Eukaryota</taxon>
        <taxon>Metazoa</taxon>
        <taxon>Chordata</taxon>
        <taxon>Craniata</taxon>
        <taxon>Vertebrata</taxon>
        <taxon>Euteleostomi</taxon>
        <taxon>Actinopterygii</taxon>
        <taxon>Chondrostei</taxon>
        <taxon>Acipenseriformes</taxon>
        <taxon>Acipenseridae</taxon>
        <taxon>Acipenser</taxon>
    </lineage>
</organism>
<dbReference type="GO" id="GO:0005739">
    <property type="term" value="C:mitochondrion"/>
    <property type="evidence" value="ECO:0007669"/>
    <property type="project" value="TreeGrafter"/>
</dbReference>
<dbReference type="GO" id="GO:0010506">
    <property type="term" value="P:regulation of autophagy"/>
    <property type="evidence" value="ECO:0007669"/>
    <property type="project" value="TreeGrafter"/>
</dbReference>
<evidence type="ECO:0000313" key="2">
    <source>
        <dbReference type="EMBL" id="RXM36881.1"/>
    </source>
</evidence>
<reference evidence="2 3" key="1">
    <citation type="submission" date="2019-01" db="EMBL/GenBank/DDBJ databases">
        <title>Draft Genome and Complete Hox-Cluster Characterization of the Sterlet Sturgeon (Acipenser ruthenus).</title>
        <authorList>
            <person name="Wei Q."/>
        </authorList>
    </citation>
    <scope>NUCLEOTIDE SEQUENCE [LARGE SCALE GENOMIC DNA]</scope>
    <source>
        <strain evidence="2">WHYD16114868_AA</strain>
        <tissue evidence="2">Blood</tissue>
    </source>
</reference>
<comment type="caution">
    <text evidence="2">The sequence shown here is derived from an EMBL/GenBank/DDBJ whole genome shotgun (WGS) entry which is preliminary data.</text>
</comment>
<dbReference type="Proteomes" id="UP000289886">
    <property type="component" value="Unassembled WGS sequence"/>
</dbReference>
<feature type="region of interest" description="Disordered" evidence="1">
    <location>
        <begin position="50"/>
        <end position="96"/>
    </location>
</feature>
<dbReference type="PANTHER" id="PTHR15426">
    <property type="entry name" value="PROTEIN DEPP1"/>
    <property type="match status" value="1"/>
</dbReference>
<keyword evidence="3" id="KW-1185">Reference proteome</keyword>
<dbReference type="EMBL" id="SCEB01214167">
    <property type="protein sequence ID" value="RXM36881.1"/>
    <property type="molecule type" value="Genomic_DNA"/>
</dbReference>
<evidence type="ECO:0000256" key="1">
    <source>
        <dbReference type="SAM" id="MobiDB-lite"/>
    </source>
</evidence>
<evidence type="ECO:0000313" key="3">
    <source>
        <dbReference type="Proteomes" id="UP000289886"/>
    </source>
</evidence>
<feature type="compositionally biased region" description="Polar residues" evidence="1">
    <location>
        <begin position="68"/>
        <end position="81"/>
    </location>
</feature>
<dbReference type="InterPro" id="IPR020133">
    <property type="entry name" value="DEPP"/>
</dbReference>
<protein>
    <submittedName>
        <fullName evidence="2">Protein DEPP</fullName>
    </submittedName>
</protein>
<proteinExistence type="predicted"/>
<gene>
    <name evidence="2" type="ORF">EOD39_0709</name>
</gene>
<dbReference type="PANTHER" id="PTHR15426:SF6">
    <property type="entry name" value="PROTEIN DEPP1"/>
    <property type="match status" value="1"/>
</dbReference>
<dbReference type="Pfam" id="PF15343">
    <property type="entry name" value="DEPP"/>
    <property type="match status" value="1"/>
</dbReference>
<accession>A0A444UNY8</accession>
<sequence length="138" mass="15415">MKSRLLLSVDQLPTISEMYEEKSQGGCLTPSYSSQSLDEYIMSIRQLAQPTSSSGYPLCSNPFKMQSPPKTKTNSKPLTQHSSSATRRRSSTRGNNALMPVCLDDVTFTIGNHMECKSQVFLSTRDPLDWLFAQSQNN</sequence>